<feature type="transmembrane region" description="Helical" evidence="2">
    <location>
        <begin position="64"/>
        <end position="86"/>
    </location>
</feature>
<dbReference type="Proteomes" id="UP000824165">
    <property type="component" value="Unassembled WGS sequence"/>
</dbReference>
<evidence type="ECO:0000256" key="1">
    <source>
        <dbReference type="SAM" id="MobiDB-lite"/>
    </source>
</evidence>
<feature type="region of interest" description="Disordered" evidence="1">
    <location>
        <begin position="161"/>
        <end position="184"/>
    </location>
</feature>
<proteinExistence type="predicted"/>
<dbReference type="AlphaFoldDB" id="A0A9D1KQS5"/>
<feature type="transmembrane region" description="Helical" evidence="2">
    <location>
        <begin position="34"/>
        <end position="57"/>
    </location>
</feature>
<organism evidence="4 5">
    <name type="scientific">Candidatus Ornithomonoglobus intestinigallinarum</name>
    <dbReference type="NCBI Taxonomy" id="2840894"/>
    <lineage>
        <taxon>Bacteria</taxon>
        <taxon>Bacillati</taxon>
        <taxon>Bacillota</taxon>
        <taxon>Clostridia</taxon>
        <taxon>Candidatus Ornithomonoglobus</taxon>
    </lineage>
</organism>
<dbReference type="EMBL" id="DVLU01000094">
    <property type="protein sequence ID" value="HIT85965.1"/>
    <property type="molecule type" value="Genomic_DNA"/>
</dbReference>
<evidence type="ECO:0000256" key="3">
    <source>
        <dbReference type="SAM" id="SignalP"/>
    </source>
</evidence>
<keyword evidence="2" id="KW-1133">Transmembrane helix</keyword>
<evidence type="ECO:0000256" key="2">
    <source>
        <dbReference type="SAM" id="Phobius"/>
    </source>
</evidence>
<keyword evidence="2" id="KW-0472">Membrane</keyword>
<accession>A0A9D1KQS5</accession>
<feature type="chain" id="PRO_5038386697" evidence="3">
    <location>
        <begin position="21"/>
        <end position="184"/>
    </location>
</feature>
<gene>
    <name evidence="4" type="ORF">IAA60_08720</name>
</gene>
<sequence length="184" mass="20684">MLYVIRFLQLLICSAAPSAAATYAVMQKPNENLWTALCILTFVIFLVLNIFANAALFRAVRGDFRAYFTVSIVTYALYVIFTAVVYKYTDSTVFSALCACLRSFEDIVGKTRYTVALSHIIAAAFIAVQPFIMRRRDEKLARLAAEQESMNDETVGLMIDPDDIGTAPDDPFKFDPFKDDDEEI</sequence>
<name>A0A9D1KQS5_9FIRM</name>
<keyword evidence="2" id="KW-0812">Transmembrane</keyword>
<comment type="caution">
    <text evidence="4">The sequence shown here is derived from an EMBL/GenBank/DDBJ whole genome shotgun (WGS) entry which is preliminary data.</text>
</comment>
<feature type="transmembrane region" description="Helical" evidence="2">
    <location>
        <begin position="113"/>
        <end position="132"/>
    </location>
</feature>
<evidence type="ECO:0000313" key="5">
    <source>
        <dbReference type="Proteomes" id="UP000824165"/>
    </source>
</evidence>
<feature type="signal peptide" evidence="3">
    <location>
        <begin position="1"/>
        <end position="20"/>
    </location>
</feature>
<reference evidence="4" key="2">
    <citation type="journal article" date="2021" name="PeerJ">
        <title>Extensive microbial diversity within the chicken gut microbiome revealed by metagenomics and culture.</title>
        <authorList>
            <person name="Gilroy R."/>
            <person name="Ravi A."/>
            <person name="Getino M."/>
            <person name="Pursley I."/>
            <person name="Horton D.L."/>
            <person name="Alikhan N.F."/>
            <person name="Baker D."/>
            <person name="Gharbi K."/>
            <person name="Hall N."/>
            <person name="Watson M."/>
            <person name="Adriaenssens E.M."/>
            <person name="Foster-Nyarko E."/>
            <person name="Jarju S."/>
            <person name="Secka A."/>
            <person name="Antonio M."/>
            <person name="Oren A."/>
            <person name="Chaudhuri R.R."/>
            <person name="La Ragione R."/>
            <person name="Hildebrand F."/>
            <person name="Pallen M.J."/>
        </authorList>
    </citation>
    <scope>NUCLEOTIDE SEQUENCE</scope>
    <source>
        <strain evidence="4">CHK181-108</strain>
    </source>
</reference>
<keyword evidence="3" id="KW-0732">Signal</keyword>
<reference evidence="4" key="1">
    <citation type="submission" date="2020-10" db="EMBL/GenBank/DDBJ databases">
        <authorList>
            <person name="Gilroy R."/>
        </authorList>
    </citation>
    <scope>NUCLEOTIDE SEQUENCE</scope>
    <source>
        <strain evidence="4">CHK181-108</strain>
    </source>
</reference>
<evidence type="ECO:0000313" key="4">
    <source>
        <dbReference type="EMBL" id="HIT85965.1"/>
    </source>
</evidence>
<protein>
    <submittedName>
        <fullName evidence="4">Uncharacterized protein</fullName>
    </submittedName>
</protein>